<dbReference type="Pfam" id="PF00701">
    <property type="entry name" value="DHDPS"/>
    <property type="match status" value="1"/>
</dbReference>
<dbReference type="SMART" id="SM01130">
    <property type="entry name" value="DHDPS"/>
    <property type="match status" value="1"/>
</dbReference>
<proteinExistence type="inferred from homology"/>
<dbReference type="EMBL" id="JADIKD010000010">
    <property type="protein sequence ID" value="MFK2917789.1"/>
    <property type="molecule type" value="Genomic_DNA"/>
</dbReference>
<comment type="similarity">
    <text evidence="2">Belongs to the DapA family.</text>
</comment>
<evidence type="ECO:0000313" key="4">
    <source>
        <dbReference type="Proteomes" id="UP001620408"/>
    </source>
</evidence>
<dbReference type="PANTHER" id="PTHR12128">
    <property type="entry name" value="DIHYDRODIPICOLINATE SYNTHASE"/>
    <property type="match status" value="1"/>
</dbReference>
<dbReference type="InterPro" id="IPR013785">
    <property type="entry name" value="Aldolase_TIM"/>
</dbReference>
<dbReference type="CDD" id="cd00408">
    <property type="entry name" value="DHDPS-like"/>
    <property type="match status" value="1"/>
</dbReference>
<name>A0ABW8K4G3_9GAMM</name>
<evidence type="ECO:0000313" key="3">
    <source>
        <dbReference type="EMBL" id="MFK2917789.1"/>
    </source>
</evidence>
<organism evidence="3 4">
    <name type="scientific">Dyella koreensis</name>
    <dbReference type="NCBI Taxonomy" id="311235"/>
    <lineage>
        <taxon>Bacteria</taxon>
        <taxon>Pseudomonadati</taxon>
        <taxon>Pseudomonadota</taxon>
        <taxon>Gammaproteobacteria</taxon>
        <taxon>Lysobacterales</taxon>
        <taxon>Rhodanobacteraceae</taxon>
        <taxon>Dyella</taxon>
    </lineage>
</organism>
<protein>
    <submittedName>
        <fullName evidence="3">Dihydrodipicolinate synthase family protein</fullName>
    </submittedName>
</protein>
<sequence length="301" mass="32377">MSNASIWRGVIPAITTPFTADGQVDHAFLAEHARTLIDSGCTGIVPLGSLGEAATLSFDEKLAIIRTLVKALDGRAPVIPGIAALSTDEAVRLAREAKALGCSGLMVLPPYVYSTDWREMGAHLRAVIAATDLPCMLYNNPIAYKTDFSPEQIAELAHEFPNVQAVKESSGDVRRFAAIRSLLGDRLELLVGMDDAIVEGVSMGARGWIAGLVNAYPKESVKLFELARDGGADAAAELYAWFLPLLRLDTVPKFVQLIKLVQDKVGLGNERVRAPRLLITGAEREAALKVIDHAIARTPVL</sequence>
<evidence type="ECO:0000256" key="2">
    <source>
        <dbReference type="PIRNR" id="PIRNR001365"/>
    </source>
</evidence>
<accession>A0ABW8K4G3</accession>
<dbReference type="PANTHER" id="PTHR12128:SF72">
    <property type="entry name" value="DIHYDRODIPICOLINATE SYNTHASE"/>
    <property type="match status" value="1"/>
</dbReference>
<dbReference type="PRINTS" id="PR00146">
    <property type="entry name" value="DHPICSNTHASE"/>
</dbReference>
<dbReference type="RefSeq" id="WP_379986646.1">
    <property type="nucleotide sequence ID" value="NZ_JADIKD010000010.1"/>
</dbReference>
<dbReference type="InterPro" id="IPR002220">
    <property type="entry name" value="DapA-like"/>
</dbReference>
<keyword evidence="4" id="KW-1185">Reference proteome</keyword>
<dbReference type="SUPFAM" id="SSF51569">
    <property type="entry name" value="Aldolase"/>
    <property type="match status" value="1"/>
</dbReference>
<gene>
    <name evidence="3" type="ORF">ISS97_11000</name>
</gene>
<evidence type="ECO:0000256" key="1">
    <source>
        <dbReference type="ARBA" id="ARBA00023239"/>
    </source>
</evidence>
<keyword evidence="1 2" id="KW-0456">Lyase</keyword>
<comment type="caution">
    <text evidence="3">The sequence shown here is derived from an EMBL/GenBank/DDBJ whole genome shotgun (WGS) entry which is preliminary data.</text>
</comment>
<dbReference type="Proteomes" id="UP001620408">
    <property type="component" value="Unassembled WGS sequence"/>
</dbReference>
<reference evidence="3 4" key="1">
    <citation type="submission" date="2020-10" db="EMBL/GenBank/DDBJ databases">
        <title>Phylogeny of dyella-like bacteria.</title>
        <authorList>
            <person name="Fu J."/>
        </authorList>
    </citation>
    <scope>NUCLEOTIDE SEQUENCE [LARGE SCALE GENOMIC DNA]</scope>
    <source>
        <strain evidence="3 4">BB4</strain>
    </source>
</reference>
<dbReference type="Gene3D" id="3.20.20.70">
    <property type="entry name" value="Aldolase class I"/>
    <property type="match status" value="1"/>
</dbReference>
<dbReference type="PIRSF" id="PIRSF001365">
    <property type="entry name" value="DHDPS"/>
    <property type="match status" value="1"/>
</dbReference>